<dbReference type="EMBL" id="BLLF01000520">
    <property type="protein sequence ID" value="GFH12610.1"/>
    <property type="molecule type" value="Genomic_DNA"/>
</dbReference>
<proteinExistence type="predicted"/>
<comment type="caution">
    <text evidence="1">The sequence shown here is derived from an EMBL/GenBank/DDBJ whole genome shotgun (WGS) entry which is preliminary data.</text>
</comment>
<name>A0A699YRY1_HAELA</name>
<sequence length="116" mass="13011">MRSCRVLVSSCPLYTQPLWQEQSSLTGLILQSRRCSRDWTAGSTSTNPYTQCTPSNQVVTNDPHQVAAGQMNLCTACMARRMTRQALRSGTKDKEPDTVNPRVWKMFREVSEAVGN</sequence>
<gene>
    <name evidence="1" type="ORF">HaLaN_08325</name>
</gene>
<evidence type="ECO:0000313" key="1">
    <source>
        <dbReference type="EMBL" id="GFH12610.1"/>
    </source>
</evidence>
<reference evidence="1 2" key="1">
    <citation type="submission" date="2020-02" db="EMBL/GenBank/DDBJ databases">
        <title>Draft genome sequence of Haematococcus lacustris strain NIES-144.</title>
        <authorList>
            <person name="Morimoto D."/>
            <person name="Nakagawa S."/>
            <person name="Yoshida T."/>
            <person name="Sawayama S."/>
        </authorList>
    </citation>
    <scope>NUCLEOTIDE SEQUENCE [LARGE SCALE GENOMIC DNA]</scope>
    <source>
        <strain evidence="1 2">NIES-144</strain>
    </source>
</reference>
<dbReference type="Proteomes" id="UP000485058">
    <property type="component" value="Unassembled WGS sequence"/>
</dbReference>
<dbReference type="AlphaFoldDB" id="A0A699YRY1"/>
<keyword evidence="2" id="KW-1185">Reference proteome</keyword>
<organism evidence="1 2">
    <name type="scientific">Haematococcus lacustris</name>
    <name type="common">Green alga</name>
    <name type="synonym">Haematococcus pluvialis</name>
    <dbReference type="NCBI Taxonomy" id="44745"/>
    <lineage>
        <taxon>Eukaryota</taxon>
        <taxon>Viridiplantae</taxon>
        <taxon>Chlorophyta</taxon>
        <taxon>core chlorophytes</taxon>
        <taxon>Chlorophyceae</taxon>
        <taxon>CS clade</taxon>
        <taxon>Chlamydomonadales</taxon>
        <taxon>Haematococcaceae</taxon>
        <taxon>Haematococcus</taxon>
    </lineage>
</organism>
<evidence type="ECO:0000313" key="2">
    <source>
        <dbReference type="Proteomes" id="UP000485058"/>
    </source>
</evidence>
<protein>
    <submittedName>
        <fullName evidence="1">Uncharacterized protein</fullName>
    </submittedName>
</protein>
<accession>A0A699YRY1</accession>